<feature type="non-terminal residue" evidence="1">
    <location>
        <position position="62"/>
    </location>
</feature>
<keyword evidence="2" id="KW-1185">Reference proteome</keyword>
<dbReference type="EMBL" id="CAJVPV010018050">
    <property type="protein sequence ID" value="CAG8705277.1"/>
    <property type="molecule type" value="Genomic_DNA"/>
</dbReference>
<protein>
    <submittedName>
        <fullName evidence="1">11096_t:CDS:1</fullName>
    </submittedName>
</protein>
<dbReference type="AlphaFoldDB" id="A0A9N9N5Z1"/>
<gene>
    <name evidence="1" type="ORF">AMORRO_LOCUS12365</name>
</gene>
<dbReference type="Proteomes" id="UP000789342">
    <property type="component" value="Unassembled WGS sequence"/>
</dbReference>
<sequence>VRVEPSLLCDELAVTPVVTCHMSHGCAERESSRNWQWIVDKFVLAHFPVVTLAYVHKEHNQS</sequence>
<evidence type="ECO:0000313" key="2">
    <source>
        <dbReference type="Proteomes" id="UP000789342"/>
    </source>
</evidence>
<reference evidence="1" key="1">
    <citation type="submission" date="2021-06" db="EMBL/GenBank/DDBJ databases">
        <authorList>
            <person name="Kallberg Y."/>
            <person name="Tangrot J."/>
            <person name="Rosling A."/>
        </authorList>
    </citation>
    <scope>NUCLEOTIDE SEQUENCE</scope>
    <source>
        <strain evidence="1">CL551</strain>
    </source>
</reference>
<accession>A0A9N9N5Z1</accession>
<proteinExistence type="predicted"/>
<comment type="caution">
    <text evidence="1">The sequence shown here is derived from an EMBL/GenBank/DDBJ whole genome shotgun (WGS) entry which is preliminary data.</text>
</comment>
<organism evidence="1 2">
    <name type="scientific">Acaulospora morrowiae</name>
    <dbReference type="NCBI Taxonomy" id="94023"/>
    <lineage>
        <taxon>Eukaryota</taxon>
        <taxon>Fungi</taxon>
        <taxon>Fungi incertae sedis</taxon>
        <taxon>Mucoromycota</taxon>
        <taxon>Glomeromycotina</taxon>
        <taxon>Glomeromycetes</taxon>
        <taxon>Diversisporales</taxon>
        <taxon>Acaulosporaceae</taxon>
        <taxon>Acaulospora</taxon>
    </lineage>
</organism>
<evidence type="ECO:0000313" key="1">
    <source>
        <dbReference type="EMBL" id="CAG8705277.1"/>
    </source>
</evidence>
<name>A0A9N9N5Z1_9GLOM</name>